<keyword evidence="1" id="KW-0479">Metal-binding</keyword>
<dbReference type="GO" id="GO:0008270">
    <property type="term" value="F:zinc ion binding"/>
    <property type="evidence" value="ECO:0007669"/>
    <property type="project" value="UniProtKB-KW"/>
</dbReference>
<dbReference type="InterPro" id="IPR000962">
    <property type="entry name" value="Znf_DskA_TraR"/>
</dbReference>
<dbReference type="EMBL" id="PUHZ01000003">
    <property type="protein sequence ID" value="PQO47830.1"/>
    <property type="molecule type" value="Genomic_DNA"/>
</dbReference>
<keyword evidence="3" id="KW-0862">Zinc</keyword>
<feature type="domain" description="Zinc finger DksA/TraR C4-type" evidence="5">
    <location>
        <begin position="97"/>
        <end position="131"/>
    </location>
</feature>
<evidence type="ECO:0000256" key="3">
    <source>
        <dbReference type="ARBA" id="ARBA00022833"/>
    </source>
</evidence>
<gene>
    <name evidence="6" type="ORF">C5Y93_01960</name>
</gene>
<dbReference type="Gene3D" id="1.20.120.910">
    <property type="entry name" value="DksA, coiled-coil domain"/>
    <property type="match status" value="1"/>
</dbReference>
<dbReference type="Pfam" id="PF01258">
    <property type="entry name" value="zf-dskA_traR"/>
    <property type="match status" value="1"/>
</dbReference>
<keyword evidence="2" id="KW-0863">Zinc-finger</keyword>
<dbReference type="PANTHER" id="PTHR33823">
    <property type="entry name" value="RNA POLYMERASE-BINDING TRANSCRIPTION FACTOR DKSA-RELATED"/>
    <property type="match status" value="1"/>
</dbReference>
<dbReference type="OrthoDB" id="9811543at2"/>
<evidence type="ECO:0000256" key="2">
    <source>
        <dbReference type="ARBA" id="ARBA00022771"/>
    </source>
</evidence>
<reference evidence="6 7" key="1">
    <citation type="submission" date="2018-02" db="EMBL/GenBank/DDBJ databases">
        <title>Comparative genomes isolates from brazilian mangrove.</title>
        <authorList>
            <person name="Araujo J.E."/>
            <person name="Taketani R.G."/>
            <person name="Silva M.C.P."/>
            <person name="Loureco M.V."/>
            <person name="Andreote F.D."/>
        </authorList>
    </citation>
    <scope>NUCLEOTIDE SEQUENCE [LARGE SCALE GENOMIC DNA]</scope>
    <source>
        <strain evidence="6 7">Nap-Phe MGV</strain>
    </source>
</reference>
<evidence type="ECO:0000259" key="5">
    <source>
        <dbReference type="Pfam" id="PF01258"/>
    </source>
</evidence>
<dbReference type="InterPro" id="IPR037187">
    <property type="entry name" value="DnaK_N"/>
</dbReference>
<dbReference type="AlphaFoldDB" id="A0A2S8GTU7"/>
<accession>A0A2S8GTU7</accession>
<name>A0A2S8GTU7_9BACT</name>
<comment type="caution">
    <text evidence="6">The sequence shown here is derived from an EMBL/GenBank/DDBJ whole genome shotgun (WGS) entry which is preliminary data.</text>
</comment>
<dbReference type="SUPFAM" id="SSF57716">
    <property type="entry name" value="Glucocorticoid receptor-like (DNA-binding domain)"/>
    <property type="match status" value="1"/>
</dbReference>
<sequence>MGTTGSKKGAYTQEEARPFHDKLRVLRARVVGDTTHLAEGALNQSRGESSGDLSKMPIHMADIGSDAYEQEFSLDLLAAEQATLTEIDSALARIEAGEYGACVNCGKRIKKTRLHAIPFTPICIDCATERDQESRG</sequence>
<evidence type="ECO:0000256" key="4">
    <source>
        <dbReference type="PROSITE-ProRule" id="PRU00510"/>
    </source>
</evidence>
<dbReference type="PANTHER" id="PTHR33823:SF4">
    <property type="entry name" value="GENERAL STRESS PROTEIN 16O"/>
    <property type="match status" value="1"/>
</dbReference>
<dbReference type="PROSITE" id="PS51128">
    <property type="entry name" value="ZF_DKSA_2"/>
    <property type="match status" value="1"/>
</dbReference>
<protein>
    <submittedName>
        <fullName evidence="6">Transcriptional regulator</fullName>
    </submittedName>
</protein>
<proteinExistence type="predicted"/>
<evidence type="ECO:0000313" key="6">
    <source>
        <dbReference type="EMBL" id="PQO47830.1"/>
    </source>
</evidence>
<feature type="zinc finger region" description="dksA C4-type" evidence="4">
    <location>
        <begin position="102"/>
        <end position="126"/>
    </location>
</feature>
<dbReference type="Proteomes" id="UP000237819">
    <property type="component" value="Unassembled WGS sequence"/>
</dbReference>
<dbReference type="SUPFAM" id="SSF109635">
    <property type="entry name" value="DnaK suppressor protein DksA, alpha-hairpin domain"/>
    <property type="match status" value="1"/>
</dbReference>
<evidence type="ECO:0000256" key="1">
    <source>
        <dbReference type="ARBA" id="ARBA00022723"/>
    </source>
</evidence>
<organism evidence="6 7">
    <name type="scientific">Blastopirellula marina</name>
    <dbReference type="NCBI Taxonomy" id="124"/>
    <lineage>
        <taxon>Bacteria</taxon>
        <taxon>Pseudomonadati</taxon>
        <taxon>Planctomycetota</taxon>
        <taxon>Planctomycetia</taxon>
        <taxon>Pirellulales</taxon>
        <taxon>Pirellulaceae</taxon>
        <taxon>Blastopirellula</taxon>
    </lineage>
</organism>
<evidence type="ECO:0000313" key="7">
    <source>
        <dbReference type="Proteomes" id="UP000237819"/>
    </source>
</evidence>